<sequence length="1067" mass="123329">MSENVLEALAKLFAITTMQDGGTSDKERAYVEDYFQRVLDKASVPKYLEIYEEVGQEFKEIIEKAKQKEYEQLGDKEEGVLTEKIEKVVEDKVFMRFSVRALKMCKQINENLDLQQKVYALIRMFELVACDNNLSAKRMEVIDTAASALQLHEYFDLIKDFVLGNLEDLLLHEEVLIIASDFYPTNEQLAKHLSPEKGLKGALVFLRIPEVDIFFVRYIPDKEGDHEVVRLDTTEITPNVVEVFARGSIIRTQLEVVYYSEVVSGFMGKNIKPISFEAIDLEFRFKNGNIGVRNVNLKEGAGRLIAIMGASGAGKTTLLNVLSGLEKPYKGKVLLNGVDIHDEQDKQRIEGVIGYVAQDDLLIEELTVYQNLYYSTKLCFKDLSEQQLHERVMNTLANLGLEHIKDLKVGSVLQKTISGGQRKRLNIALELIREPSVLFLDEPTSGLSSRDSENVMDLLKELSLKGKLIFIVIHQPSSEIFKMFDKLLILDTGGYPVYYGNPIEAISYFRRKAQYPRADEPACERCANTKPEEIFDIIEERVVTEKGVYTNKRKRTPEQWHEEYLKEFGDRAELVERVNEPLPKALNLPGKVRQTIILATRDFLSKVSNRQYVAINLLEAPLLAFLLSFVIRYQNTPEGEYVYRFNDNIPAYILICVLVALFMGLTVSAEEIIKDRKIRKREAFLNISKHSYLLSKVLILFTLSAIQTLSFVLIGNAILEVQGMTWTYWLVLFSVSCFANMLGLNISNTFNSVVTVYITIPLLLIPQMILSGIIFNFNKLNTVISEKGRVPLLADLMVSRWGFEAIAVRQFKENPYEKHVYQFDKEESIADYRRSFWLEEMREVLGEVEDLLKRSKKSSEAAKELREKLHLLASEIEREQRADTRYRYAREHRPETPYLSGIMQALTSGQVSYNVLEELQEYFNVLEEYYKKRFNIARRQKELFLVNIESQGVNIDSLSNLFYNDALADLAKNANMKDKIEFYKGKFLQHMDPIFQDPTDYKHALDYRAHFMAPRKHFFGRYFDTYHFDVAAIWILTILLYFTLYTDFFNKLPLLKALLEVKFFKKE</sequence>
<evidence type="ECO:0000256" key="4">
    <source>
        <dbReference type="ARBA" id="ARBA00022741"/>
    </source>
</evidence>
<keyword evidence="12" id="KW-1185">Reference proteome</keyword>
<evidence type="ECO:0000256" key="5">
    <source>
        <dbReference type="ARBA" id="ARBA00022840"/>
    </source>
</evidence>
<keyword evidence="5" id="KW-0067">ATP-binding</keyword>
<dbReference type="Pfam" id="PF19055">
    <property type="entry name" value="ABC2_membrane_7"/>
    <property type="match status" value="1"/>
</dbReference>
<dbReference type="InterPro" id="IPR017871">
    <property type="entry name" value="ABC_transporter-like_CS"/>
</dbReference>
<keyword evidence="3 9" id="KW-0812">Transmembrane</keyword>
<dbReference type="EMBL" id="JAASRN010000002">
    <property type="protein sequence ID" value="NIK73724.1"/>
    <property type="molecule type" value="Genomic_DNA"/>
</dbReference>
<dbReference type="GO" id="GO:0016887">
    <property type="term" value="F:ATP hydrolysis activity"/>
    <property type="evidence" value="ECO:0007669"/>
    <property type="project" value="InterPro"/>
</dbReference>
<keyword evidence="7 9" id="KW-0472">Membrane</keyword>
<name>A0A846MQ69_9BACT</name>
<keyword evidence="4" id="KW-0547">Nucleotide-binding</keyword>
<dbReference type="Pfam" id="PF00005">
    <property type="entry name" value="ABC_tran"/>
    <property type="match status" value="1"/>
</dbReference>
<accession>A0A846MQ69</accession>
<evidence type="ECO:0000256" key="3">
    <source>
        <dbReference type="ARBA" id="ARBA00022692"/>
    </source>
</evidence>
<feature type="transmembrane region" description="Helical" evidence="9">
    <location>
        <begin position="756"/>
        <end position="777"/>
    </location>
</feature>
<dbReference type="PROSITE" id="PS50893">
    <property type="entry name" value="ABC_TRANSPORTER_2"/>
    <property type="match status" value="1"/>
</dbReference>
<evidence type="ECO:0000256" key="6">
    <source>
        <dbReference type="ARBA" id="ARBA00022989"/>
    </source>
</evidence>
<comment type="caution">
    <text evidence="11">The sequence shown here is derived from an EMBL/GenBank/DDBJ whole genome shotgun (WGS) entry which is preliminary data.</text>
</comment>
<evidence type="ECO:0000256" key="8">
    <source>
        <dbReference type="SAM" id="Coils"/>
    </source>
</evidence>
<dbReference type="InterPro" id="IPR003593">
    <property type="entry name" value="AAA+_ATPase"/>
</dbReference>
<dbReference type="SUPFAM" id="SSF52540">
    <property type="entry name" value="P-loop containing nucleoside triphosphate hydrolases"/>
    <property type="match status" value="1"/>
</dbReference>
<keyword evidence="6 9" id="KW-1133">Transmembrane helix</keyword>
<dbReference type="Pfam" id="PF01061">
    <property type="entry name" value="ABC2_membrane"/>
    <property type="match status" value="1"/>
</dbReference>
<dbReference type="InterPro" id="IPR043926">
    <property type="entry name" value="ABCG_dom"/>
</dbReference>
<dbReference type="SMART" id="SM00382">
    <property type="entry name" value="AAA"/>
    <property type="match status" value="1"/>
</dbReference>
<feature type="transmembrane region" description="Helical" evidence="9">
    <location>
        <begin position="693"/>
        <end position="714"/>
    </location>
</feature>
<proteinExistence type="predicted"/>
<evidence type="ECO:0000313" key="12">
    <source>
        <dbReference type="Proteomes" id="UP000537126"/>
    </source>
</evidence>
<feature type="coiled-coil region" evidence="8">
    <location>
        <begin position="838"/>
        <end position="882"/>
    </location>
</feature>
<feature type="transmembrane region" description="Helical" evidence="9">
    <location>
        <begin position="651"/>
        <end position="673"/>
    </location>
</feature>
<comment type="subcellular location">
    <subcellularLocation>
        <location evidence="1">Membrane</location>
        <topology evidence="1">Multi-pass membrane protein</topology>
    </subcellularLocation>
</comment>
<feature type="domain" description="ABC transporter" evidence="10">
    <location>
        <begin position="276"/>
        <end position="517"/>
    </location>
</feature>
<evidence type="ECO:0000256" key="7">
    <source>
        <dbReference type="ARBA" id="ARBA00023136"/>
    </source>
</evidence>
<dbReference type="PANTHER" id="PTHR48041:SF139">
    <property type="entry name" value="PROTEIN SCARLET"/>
    <property type="match status" value="1"/>
</dbReference>
<dbReference type="Gene3D" id="3.40.50.300">
    <property type="entry name" value="P-loop containing nucleotide triphosphate hydrolases"/>
    <property type="match status" value="1"/>
</dbReference>
<dbReference type="RefSeq" id="WP_166918997.1">
    <property type="nucleotide sequence ID" value="NZ_JAASRN010000002.1"/>
</dbReference>
<dbReference type="PROSITE" id="PS00211">
    <property type="entry name" value="ABC_TRANSPORTER_1"/>
    <property type="match status" value="1"/>
</dbReference>
<evidence type="ECO:0000256" key="2">
    <source>
        <dbReference type="ARBA" id="ARBA00022448"/>
    </source>
</evidence>
<gene>
    <name evidence="11" type="ORF">FHS56_001237</name>
</gene>
<dbReference type="InterPro" id="IPR050352">
    <property type="entry name" value="ABCG_transporters"/>
</dbReference>
<dbReference type="Proteomes" id="UP000537126">
    <property type="component" value="Unassembled WGS sequence"/>
</dbReference>
<evidence type="ECO:0000259" key="10">
    <source>
        <dbReference type="PROSITE" id="PS50893"/>
    </source>
</evidence>
<feature type="transmembrane region" description="Helical" evidence="9">
    <location>
        <begin position="726"/>
        <end position="744"/>
    </location>
</feature>
<reference evidence="11 12" key="1">
    <citation type="submission" date="2020-03" db="EMBL/GenBank/DDBJ databases">
        <title>Genomic Encyclopedia of Type Strains, Phase IV (KMG-IV): sequencing the most valuable type-strain genomes for metagenomic binning, comparative biology and taxonomic classification.</title>
        <authorList>
            <person name="Goeker M."/>
        </authorList>
    </citation>
    <scope>NUCLEOTIDE SEQUENCE [LARGE SCALE GENOMIC DNA]</scope>
    <source>
        <strain evidence="11 12">DSM 5718</strain>
    </source>
</reference>
<dbReference type="GO" id="GO:0016020">
    <property type="term" value="C:membrane"/>
    <property type="evidence" value="ECO:0007669"/>
    <property type="project" value="UniProtKB-SubCell"/>
</dbReference>
<dbReference type="InterPro" id="IPR003439">
    <property type="entry name" value="ABC_transporter-like_ATP-bd"/>
</dbReference>
<organism evidence="11 12">
    <name type="scientific">Thermonema lapsum</name>
    <dbReference type="NCBI Taxonomy" id="28195"/>
    <lineage>
        <taxon>Bacteria</taxon>
        <taxon>Pseudomonadati</taxon>
        <taxon>Bacteroidota</taxon>
        <taxon>Cytophagia</taxon>
        <taxon>Cytophagales</taxon>
        <taxon>Thermonemataceae</taxon>
        <taxon>Thermonema</taxon>
    </lineage>
</organism>
<evidence type="ECO:0000313" key="11">
    <source>
        <dbReference type="EMBL" id="NIK73724.1"/>
    </source>
</evidence>
<dbReference type="InterPro" id="IPR013525">
    <property type="entry name" value="ABC2_TM"/>
</dbReference>
<dbReference type="PANTHER" id="PTHR48041">
    <property type="entry name" value="ABC TRANSPORTER G FAMILY MEMBER 28"/>
    <property type="match status" value="1"/>
</dbReference>
<dbReference type="AlphaFoldDB" id="A0A846MQ69"/>
<dbReference type="GO" id="GO:0005524">
    <property type="term" value="F:ATP binding"/>
    <property type="evidence" value="ECO:0007669"/>
    <property type="project" value="UniProtKB-KW"/>
</dbReference>
<keyword evidence="8" id="KW-0175">Coiled coil</keyword>
<feature type="transmembrane region" description="Helical" evidence="9">
    <location>
        <begin position="1026"/>
        <end position="1046"/>
    </location>
</feature>
<keyword evidence="2" id="KW-0813">Transport</keyword>
<dbReference type="GO" id="GO:0140359">
    <property type="term" value="F:ABC-type transporter activity"/>
    <property type="evidence" value="ECO:0007669"/>
    <property type="project" value="InterPro"/>
</dbReference>
<evidence type="ECO:0000256" key="9">
    <source>
        <dbReference type="SAM" id="Phobius"/>
    </source>
</evidence>
<feature type="transmembrane region" description="Helical" evidence="9">
    <location>
        <begin position="612"/>
        <end position="631"/>
    </location>
</feature>
<evidence type="ECO:0000256" key="1">
    <source>
        <dbReference type="ARBA" id="ARBA00004141"/>
    </source>
</evidence>
<protein>
    <submittedName>
        <fullName evidence="11">ABC-type multidrug transport system ATPase subunit</fullName>
    </submittedName>
</protein>
<dbReference type="InterPro" id="IPR027417">
    <property type="entry name" value="P-loop_NTPase"/>
</dbReference>